<dbReference type="PROSITE" id="PS50600">
    <property type="entry name" value="ULP_PROTEASE"/>
    <property type="match status" value="1"/>
</dbReference>
<dbReference type="Pfam" id="PF02902">
    <property type="entry name" value="Peptidase_C48"/>
    <property type="match status" value="1"/>
</dbReference>
<keyword evidence="6" id="KW-1185">Reference proteome</keyword>
<dbReference type="GO" id="GO:0008234">
    <property type="term" value="F:cysteine-type peptidase activity"/>
    <property type="evidence" value="ECO:0007669"/>
    <property type="project" value="InterPro"/>
</dbReference>
<dbReference type="InterPro" id="IPR038765">
    <property type="entry name" value="Papain-like_cys_pep_sf"/>
</dbReference>
<dbReference type="InterPro" id="IPR003653">
    <property type="entry name" value="Peptidase_C48_C"/>
</dbReference>
<comment type="caution">
    <text evidence="5">The sequence shown here is derived from an EMBL/GenBank/DDBJ whole genome shotgun (WGS) entry which is preliminary data.</text>
</comment>
<organism evidence="5 6">
    <name type="scientific">Arachis hypogaea</name>
    <name type="common">Peanut</name>
    <dbReference type="NCBI Taxonomy" id="3818"/>
    <lineage>
        <taxon>Eukaryota</taxon>
        <taxon>Viridiplantae</taxon>
        <taxon>Streptophyta</taxon>
        <taxon>Embryophyta</taxon>
        <taxon>Tracheophyta</taxon>
        <taxon>Spermatophyta</taxon>
        <taxon>Magnoliopsida</taxon>
        <taxon>eudicotyledons</taxon>
        <taxon>Gunneridae</taxon>
        <taxon>Pentapetalae</taxon>
        <taxon>rosids</taxon>
        <taxon>fabids</taxon>
        <taxon>Fabales</taxon>
        <taxon>Fabaceae</taxon>
        <taxon>Papilionoideae</taxon>
        <taxon>50 kb inversion clade</taxon>
        <taxon>dalbergioids sensu lato</taxon>
        <taxon>Dalbergieae</taxon>
        <taxon>Pterocarpus clade</taxon>
        <taxon>Arachis</taxon>
    </lineage>
</organism>
<proteinExistence type="inferred from homology"/>
<dbReference type="SUPFAM" id="SSF54001">
    <property type="entry name" value="Cysteine proteinases"/>
    <property type="match status" value="1"/>
</dbReference>
<sequence length="246" mass="28658">MIANTEHYNELLVQSPHCAITRGALKILEPRKPVVNNVMILLACMLAGNSTRIHWFLPTTFSQIATGRGPIPHATLKAIREDFMGKANCVCKIYCPIWCDGRWFMLVIDVIRRQLMYLDSLPSEDDRPKRLRQLKKVAIFLEEVLDSDDWYDDPTNPRILCSDYEIKEPKVTRQDPGSNDCIMYVGQWMIMYQLWNSYEAEKITDYSRMRLAVDMVLKYHNDKYIEVIQAALEYWRNLTNGSLATN</sequence>
<feature type="domain" description="Ubiquitin-like protease family profile" evidence="4">
    <location>
        <begin position="1"/>
        <end position="192"/>
    </location>
</feature>
<dbReference type="GO" id="GO:0006508">
    <property type="term" value="P:proteolysis"/>
    <property type="evidence" value="ECO:0007669"/>
    <property type="project" value="UniProtKB-KW"/>
</dbReference>
<evidence type="ECO:0000259" key="4">
    <source>
        <dbReference type="PROSITE" id="PS50600"/>
    </source>
</evidence>
<name>A0A444XYQ6_ARAHY</name>
<keyword evidence="3" id="KW-0378">Hydrolase</keyword>
<evidence type="ECO:0000313" key="6">
    <source>
        <dbReference type="Proteomes" id="UP000289738"/>
    </source>
</evidence>
<evidence type="ECO:0000256" key="2">
    <source>
        <dbReference type="ARBA" id="ARBA00022670"/>
    </source>
</evidence>
<reference evidence="5 6" key="1">
    <citation type="submission" date="2019-01" db="EMBL/GenBank/DDBJ databases">
        <title>Sequencing of cultivated peanut Arachis hypogaea provides insights into genome evolution and oil improvement.</title>
        <authorList>
            <person name="Chen X."/>
        </authorList>
    </citation>
    <scope>NUCLEOTIDE SEQUENCE [LARGE SCALE GENOMIC DNA]</scope>
    <source>
        <strain evidence="6">cv. Fuhuasheng</strain>
        <tissue evidence="5">Leaves</tissue>
    </source>
</reference>
<keyword evidence="2" id="KW-0645">Protease</keyword>
<comment type="similarity">
    <text evidence="1">Belongs to the peptidase C48 family.</text>
</comment>
<dbReference type="AlphaFoldDB" id="A0A444XYQ6"/>
<dbReference type="Gene3D" id="3.40.395.10">
    <property type="entry name" value="Adenoviral Proteinase, Chain A"/>
    <property type="match status" value="1"/>
</dbReference>
<dbReference type="Proteomes" id="UP000289738">
    <property type="component" value="Chromosome B08"/>
</dbReference>
<accession>A0A444XYQ6</accession>
<protein>
    <recommendedName>
        <fullName evidence="4">Ubiquitin-like protease family profile domain-containing protein</fullName>
    </recommendedName>
</protein>
<evidence type="ECO:0000313" key="5">
    <source>
        <dbReference type="EMBL" id="RYQ94794.1"/>
    </source>
</evidence>
<gene>
    <name evidence="5" type="ORF">Ahy_B08g089724</name>
</gene>
<dbReference type="EMBL" id="SDMP01000018">
    <property type="protein sequence ID" value="RYQ94794.1"/>
    <property type="molecule type" value="Genomic_DNA"/>
</dbReference>
<evidence type="ECO:0000256" key="3">
    <source>
        <dbReference type="ARBA" id="ARBA00022801"/>
    </source>
</evidence>
<evidence type="ECO:0000256" key="1">
    <source>
        <dbReference type="ARBA" id="ARBA00005234"/>
    </source>
</evidence>